<protein>
    <submittedName>
        <fullName evidence="3">Amino acid ABC transporter substrate-binding protein</fullName>
    </submittedName>
</protein>
<dbReference type="Pfam" id="PF00497">
    <property type="entry name" value="SBP_bac_3"/>
    <property type="match status" value="1"/>
</dbReference>
<dbReference type="PANTHER" id="PTHR35936">
    <property type="entry name" value="MEMBRANE-BOUND LYTIC MUREIN TRANSGLYCOSYLASE F"/>
    <property type="match status" value="1"/>
</dbReference>
<evidence type="ECO:0000313" key="4">
    <source>
        <dbReference type="Proteomes" id="UP000261812"/>
    </source>
</evidence>
<name>A0A3B7MC60_9CYAN</name>
<dbReference type="InterPro" id="IPR001638">
    <property type="entry name" value="Solute-binding_3/MltF_N"/>
</dbReference>
<gene>
    <name evidence="3" type="ORF">D3A95_00640</name>
</gene>
<proteinExistence type="predicted"/>
<evidence type="ECO:0000256" key="1">
    <source>
        <dbReference type="ARBA" id="ARBA00022729"/>
    </source>
</evidence>
<evidence type="ECO:0000259" key="2">
    <source>
        <dbReference type="SMART" id="SM00062"/>
    </source>
</evidence>
<dbReference type="SMART" id="SM00062">
    <property type="entry name" value="PBPb"/>
    <property type="match status" value="1"/>
</dbReference>
<dbReference type="RefSeq" id="WP_181495482.1">
    <property type="nucleotide sequence ID" value="NZ_CP032152.1"/>
</dbReference>
<dbReference type="PROSITE" id="PS51318">
    <property type="entry name" value="TAT"/>
    <property type="match status" value="1"/>
</dbReference>
<dbReference type="AlphaFoldDB" id="A0A3B7MC60"/>
<evidence type="ECO:0000313" key="3">
    <source>
        <dbReference type="EMBL" id="AXY67218.1"/>
    </source>
</evidence>
<dbReference type="PANTHER" id="PTHR35936:SF19">
    <property type="entry name" value="AMINO-ACID-BINDING PROTEIN YXEM-RELATED"/>
    <property type="match status" value="1"/>
</dbReference>
<reference evidence="4" key="1">
    <citation type="submission" date="2018-09" db="EMBL/GenBank/DDBJ databases">
        <title>Complete genome sequence of thermophilic cyanobacteria strain Thermosynechococcus elongatus PKUAC-SCTE542.</title>
        <authorList>
            <person name="Liang Y."/>
            <person name="Tang J."/>
            <person name="Daroch M."/>
        </authorList>
    </citation>
    <scope>NUCLEOTIDE SEQUENCE [LARGE SCALE GENOMIC DNA]</scope>
    <source>
        <strain evidence="4">E542</strain>
    </source>
</reference>
<feature type="domain" description="Solute-binding protein family 3/N-terminal" evidence="2">
    <location>
        <begin position="64"/>
        <end position="296"/>
    </location>
</feature>
<keyword evidence="1" id="KW-0732">Signal</keyword>
<dbReference type="Gene3D" id="3.40.190.10">
    <property type="entry name" value="Periplasmic binding protein-like II"/>
    <property type="match status" value="2"/>
</dbReference>
<dbReference type="KEGG" id="tsq:D3A95_00640"/>
<keyword evidence="4" id="KW-1185">Reference proteome</keyword>
<dbReference type="Proteomes" id="UP000261812">
    <property type="component" value="Chromosome"/>
</dbReference>
<accession>A0A3B7MC60</accession>
<dbReference type="CDD" id="cd13530">
    <property type="entry name" value="PBP2_peptides_like"/>
    <property type="match status" value="1"/>
</dbReference>
<dbReference type="SUPFAM" id="SSF53850">
    <property type="entry name" value="Periplasmic binding protein-like II"/>
    <property type="match status" value="1"/>
</dbReference>
<organism evidence="3 4">
    <name type="scientific">Thermosynechococcus sichuanensis E542</name>
    <dbReference type="NCBI Taxonomy" id="2016101"/>
    <lineage>
        <taxon>Bacteria</taxon>
        <taxon>Bacillati</taxon>
        <taxon>Cyanobacteriota</taxon>
        <taxon>Cyanophyceae</taxon>
        <taxon>Acaryochloridales</taxon>
        <taxon>Thermosynechococcaceae</taxon>
        <taxon>Thermosynechococcus</taxon>
        <taxon>Thermosynechococcus sichuanensis</taxon>
    </lineage>
</organism>
<dbReference type="EMBL" id="CP032152">
    <property type="protein sequence ID" value="AXY67218.1"/>
    <property type="molecule type" value="Genomic_DNA"/>
</dbReference>
<sequence>MGLHRRTFLRRVAQGMGAIAIATGSKTLLTACAGNVDSTSGTSTTSTVSSNGLLNPGTLAWGAEAISGAPYVFYDPVDPSKLIGFEVEIADAIAQLMGVKAVFVATAYDQLSAALAANRFDMILNGWEITTDRERTQLFSQPYYRYGQQIVVRANDPRFEQYTATSEVTLANLAGMTVGTGIGYKAQEILEQDKNIKTRAYDGNLPFDDLAQGRIDAVMLDYPIVAYYVLGAGPGGTVNNSLRPIGVPTFLNNYVIAFNKNSPKGETLKTEVDQALDILKKDGTLRRIYENWKMWNDQQTQIGIV</sequence>
<dbReference type="InterPro" id="IPR006311">
    <property type="entry name" value="TAT_signal"/>
</dbReference>